<dbReference type="Pfam" id="PF01551">
    <property type="entry name" value="Peptidase_M23"/>
    <property type="match status" value="1"/>
</dbReference>
<evidence type="ECO:0000313" key="4">
    <source>
        <dbReference type="Proteomes" id="UP000177069"/>
    </source>
</evidence>
<dbReference type="GO" id="GO:0004222">
    <property type="term" value="F:metalloendopeptidase activity"/>
    <property type="evidence" value="ECO:0007669"/>
    <property type="project" value="TreeGrafter"/>
</dbReference>
<protein>
    <recommendedName>
        <fullName evidence="2">M23ase beta-sheet core domain-containing protein</fullName>
    </recommendedName>
</protein>
<dbReference type="InterPro" id="IPR050570">
    <property type="entry name" value="Cell_wall_metabolism_enzyme"/>
</dbReference>
<gene>
    <name evidence="3" type="ORF">A2696_03520</name>
</gene>
<evidence type="ECO:0000313" key="3">
    <source>
        <dbReference type="EMBL" id="OGD85849.1"/>
    </source>
</evidence>
<dbReference type="SUPFAM" id="SSF51261">
    <property type="entry name" value="Duplicated hybrid motif"/>
    <property type="match status" value="1"/>
</dbReference>
<evidence type="ECO:0000256" key="1">
    <source>
        <dbReference type="SAM" id="SignalP"/>
    </source>
</evidence>
<dbReference type="PANTHER" id="PTHR21666:SF270">
    <property type="entry name" value="MUREIN HYDROLASE ACTIVATOR ENVC"/>
    <property type="match status" value="1"/>
</dbReference>
<dbReference type="InterPro" id="IPR058094">
    <property type="entry name" value="Ig-like_OmpL47-like"/>
</dbReference>
<keyword evidence="1" id="KW-0732">Signal</keyword>
<dbReference type="InterPro" id="IPR011055">
    <property type="entry name" value="Dup_hybrid_motif"/>
</dbReference>
<dbReference type="Gene3D" id="2.70.70.10">
    <property type="entry name" value="Glucose Permease (Domain IIA)"/>
    <property type="match status" value="1"/>
</dbReference>
<name>A0A1F5G1X0_9BACT</name>
<reference evidence="3 4" key="1">
    <citation type="journal article" date="2016" name="Nat. Commun.">
        <title>Thousands of microbial genomes shed light on interconnected biogeochemical processes in an aquifer system.</title>
        <authorList>
            <person name="Anantharaman K."/>
            <person name="Brown C.T."/>
            <person name="Hug L.A."/>
            <person name="Sharon I."/>
            <person name="Castelle C.J."/>
            <person name="Probst A.J."/>
            <person name="Thomas B.C."/>
            <person name="Singh A."/>
            <person name="Wilkins M.J."/>
            <person name="Karaoz U."/>
            <person name="Brodie E.L."/>
            <person name="Williams K.H."/>
            <person name="Hubbard S.S."/>
            <person name="Banfield J.F."/>
        </authorList>
    </citation>
    <scope>NUCLEOTIDE SEQUENCE [LARGE SCALE GENOMIC DNA]</scope>
</reference>
<dbReference type="Gene3D" id="3.30.1920.20">
    <property type="match status" value="1"/>
</dbReference>
<sequence length="881" mass="96957">MLKSTKFLIVVIIFFLTLGKPSSINAGNYDLTGKWNWTDTTNNGQNYFGTAQINQNGTTLTLTWQWKDQNNSQWAGNGFTSNAVFSLDGTFNNGQLTAHWDGEVLDSGNKLQGTWTQSDRQHGTFVAVRLIEFKPLLIWQRSTEAQNKVVTETSIGSEVNEALQLPLDANQTVFDNGVSTPTVNKNAVASGIFWASWSQYSSPNPTSCGPIFELRHFQAKFNLGNLSNIKKIKLVSPYYSQDIIPINDNLYLYINGNFVTRLGTSYGAVNRGMNGHALVANETDGWVANGVLPTSAIAFLISGQNTLDIVAGETCRWGGMGKLELVLEADLPTPFLDLPWDYQGQGLSFSEAALAINSYFDHEYPMLSSGLAEPVGKQNSVIFFRGGGQNFDLDYSSHDGYDYGKQARANIGDPVLAAAAGCASYKKTAAGGHVILIDHQNGYQTRYLHLQEDGLITKSSSCVQVTKGQQIGKVGATGNVIPPGELGAHIHFMVIQDKNNDGNFDDNIPDGVIDPFGWQSTQADPWPNYSFSYAGQSRTGNTSFYLWTKAIANLSDQLTANGGFFELERYKLNFPQGATVQNLNLEIQAQPIAKPSNFLQSIGSTIKVTTKDLFGNVVDTFQDFFTVTVDFSSSDISSYDPNSIAIYSSEDGINWTEEETTIDEKTASAQVNHLSYFALMAQRLDTIAPTTTTVLTGDQGEANWFRTDVQVTLNAQDNTGGLGVDYTMYKIDGGDWQQYNLPFTLVEEGTHSIEFYSADKDENIESIKNVVFNIDKTVPTATIQANPNILWPPNNKLVNVEVSGSASDNNQIANKIFEVRDEYDQVEPTITDFGTMVQLQASRKGEDKDGRKYEIRILAADLAGNETQATTEILVPHDQRW</sequence>
<feature type="domain" description="M23ase beta-sheet core" evidence="2">
    <location>
        <begin position="403"/>
        <end position="498"/>
    </location>
</feature>
<dbReference type="PANTHER" id="PTHR21666">
    <property type="entry name" value="PEPTIDASE-RELATED"/>
    <property type="match status" value="1"/>
</dbReference>
<dbReference type="InterPro" id="IPR016047">
    <property type="entry name" value="M23ase_b-sheet_dom"/>
</dbReference>
<dbReference type="NCBIfam" id="NF047446">
    <property type="entry name" value="barrel_OmpL47"/>
    <property type="match status" value="1"/>
</dbReference>
<dbReference type="CDD" id="cd12797">
    <property type="entry name" value="M23_peptidase"/>
    <property type="match status" value="1"/>
</dbReference>
<proteinExistence type="predicted"/>
<dbReference type="AlphaFoldDB" id="A0A1F5G1X0"/>
<feature type="chain" id="PRO_5009518686" description="M23ase beta-sheet core domain-containing protein" evidence="1">
    <location>
        <begin position="27"/>
        <end position="881"/>
    </location>
</feature>
<feature type="signal peptide" evidence="1">
    <location>
        <begin position="1"/>
        <end position="26"/>
    </location>
</feature>
<evidence type="ECO:0000259" key="2">
    <source>
        <dbReference type="Pfam" id="PF01551"/>
    </source>
</evidence>
<dbReference type="EMBL" id="MFBA01000012">
    <property type="protein sequence ID" value="OGD85849.1"/>
    <property type="molecule type" value="Genomic_DNA"/>
</dbReference>
<organism evidence="3 4">
    <name type="scientific">Candidatus Curtissbacteria bacterium RIFCSPHIGHO2_01_FULL_41_13</name>
    <dbReference type="NCBI Taxonomy" id="1797745"/>
    <lineage>
        <taxon>Bacteria</taxon>
        <taxon>Candidatus Curtissiibacteriota</taxon>
    </lineage>
</organism>
<dbReference type="Proteomes" id="UP000177069">
    <property type="component" value="Unassembled WGS sequence"/>
</dbReference>
<accession>A0A1F5G1X0</accession>
<comment type="caution">
    <text evidence="3">The sequence shown here is derived from an EMBL/GenBank/DDBJ whole genome shotgun (WGS) entry which is preliminary data.</text>
</comment>